<reference evidence="2 4" key="1">
    <citation type="submission" date="2008-03" db="EMBL/GenBank/DDBJ databases">
        <title>Annotation of Ixodes scapularis.</title>
        <authorList>
            <consortium name="Ixodes scapularis Genome Project Consortium"/>
            <person name="Caler E."/>
            <person name="Hannick L.I."/>
            <person name="Bidwell S."/>
            <person name="Joardar V."/>
            <person name="Thiagarajan M."/>
            <person name="Amedeo P."/>
            <person name="Galinsky K.J."/>
            <person name="Schobel S."/>
            <person name="Inman J."/>
            <person name="Hostetler J."/>
            <person name="Miller J."/>
            <person name="Hammond M."/>
            <person name="Megy K."/>
            <person name="Lawson D."/>
            <person name="Kodira C."/>
            <person name="Sutton G."/>
            <person name="Meyer J."/>
            <person name="Hill C.A."/>
            <person name="Birren B."/>
            <person name="Nene V."/>
            <person name="Collins F."/>
            <person name="Alarcon-Chaidez F."/>
            <person name="Wikel S."/>
            <person name="Strausberg R."/>
        </authorList>
    </citation>
    <scope>NUCLEOTIDE SEQUENCE [LARGE SCALE GENOMIC DNA]</scope>
    <source>
        <strain evidence="4">Wikel</strain>
        <strain evidence="2">Wikel colony</strain>
    </source>
</reference>
<keyword evidence="4" id="KW-1185">Reference proteome</keyword>
<evidence type="ECO:0000313" key="4">
    <source>
        <dbReference type="Proteomes" id="UP000001555"/>
    </source>
</evidence>
<dbReference type="HOGENOM" id="CLU_2148596_0_0_1"/>
<dbReference type="AlphaFoldDB" id="B7Q4W3"/>
<accession>B7Q4W3</accession>
<dbReference type="PaxDb" id="6945-B7Q4W3"/>
<reference evidence="3" key="2">
    <citation type="submission" date="2020-05" db="UniProtKB">
        <authorList>
            <consortium name="EnsemblMetazoa"/>
        </authorList>
    </citation>
    <scope>IDENTIFICATION</scope>
    <source>
        <strain evidence="3">wikel</strain>
    </source>
</reference>
<dbReference type="VEuPathDB" id="VectorBase:ISCI021643"/>
<organism>
    <name type="scientific">Ixodes scapularis</name>
    <name type="common">Black-legged tick</name>
    <name type="synonym">Deer tick</name>
    <dbReference type="NCBI Taxonomy" id="6945"/>
    <lineage>
        <taxon>Eukaryota</taxon>
        <taxon>Metazoa</taxon>
        <taxon>Ecdysozoa</taxon>
        <taxon>Arthropoda</taxon>
        <taxon>Chelicerata</taxon>
        <taxon>Arachnida</taxon>
        <taxon>Acari</taxon>
        <taxon>Parasitiformes</taxon>
        <taxon>Ixodida</taxon>
        <taxon>Ixodoidea</taxon>
        <taxon>Ixodidae</taxon>
        <taxon>Ixodinae</taxon>
        <taxon>Ixodes</taxon>
    </lineage>
</organism>
<evidence type="ECO:0000313" key="2">
    <source>
        <dbReference type="EMBL" id="EEC13885.1"/>
    </source>
</evidence>
<gene>
    <name evidence="2" type="ORF">IscW_ISCW021643</name>
</gene>
<dbReference type="EMBL" id="DS857852">
    <property type="protein sequence ID" value="EEC13885.1"/>
    <property type="molecule type" value="Genomic_DNA"/>
</dbReference>
<dbReference type="InParanoid" id="B7Q4W3"/>
<evidence type="ECO:0000313" key="3">
    <source>
        <dbReference type="EnsemblMetazoa" id="ISCW021643-PA"/>
    </source>
</evidence>
<dbReference type="EnsemblMetazoa" id="ISCW021643-RA">
    <property type="protein sequence ID" value="ISCW021643-PA"/>
    <property type="gene ID" value="ISCW021643"/>
</dbReference>
<dbReference type="EMBL" id="ABJB010686884">
    <property type="status" value="NOT_ANNOTATED_CDS"/>
    <property type="molecule type" value="Genomic_DNA"/>
</dbReference>
<dbReference type="Proteomes" id="UP000001555">
    <property type="component" value="Unassembled WGS sequence"/>
</dbReference>
<evidence type="ECO:0000256" key="1">
    <source>
        <dbReference type="SAM" id="MobiDB-lite"/>
    </source>
</evidence>
<dbReference type="VEuPathDB" id="VectorBase:ISCP_035115"/>
<proteinExistence type="predicted"/>
<name>B7Q4W3_IXOSC</name>
<dbReference type="OrthoDB" id="6489900at2759"/>
<protein>
    <submittedName>
        <fullName evidence="2 3">Uncharacterized protein</fullName>
    </submittedName>
</protein>
<dbReference type="VEuPathDB" id="VectorBase:ISCW021643"/>
<feature type="region of interest" description="Disordered" evidence="1">
    <location>
        <begin position="1"/>
        <end position="78"/>
    </location>
</feature>
<sequence length="112" mass="12167">MGESVVCRPETAVNRNKRRTMAQTEARAVVARLSHPRATHPSRFYDIPIPLHGSPPGDPGFGNPNTGRPDSDDPDSGVVSCGLSIALSALEVFVSVGESEERINVFHDHQRH</sequence>